<feature type="binding site" evidence="8">
    <location>
        <position position="185"/>
    </location>
    <ligand>
        <name>substrate</name>
    </ligand>
</feature>
<evidence type="ECO:0000256" key="4">
    <source>
        <dbReference type="ARBA" id="ARBA00022723"/>
    </source>
</evidence>
<comment type="pathway">
    <text evidence="2 8">Carbohydrate degradation; glycolysis; pyruvate from D-glyceraldehyde 3-phosphate: step 3/5.</text>
</comment>
<sequence>MKKNPVILIILDGFGISEKKEGNAVRAAYKPNFDKYIKQYPHTELSASGLSVGLPEGQMGNSEVGHLNIGAGRIVYQDLSRITKSIEDGSFFDNKSLNKAMDNVIENNSDLHLLGLVSTGGVHSHMDHLKGLLQLAKRRGINRVYIHAFTDGRDVPPSSAASYIRDISQYMDDIGVGKIATVSGRYYAMDRDKRWERVKLAYNALVYGKGNKANSALEAIENSYENGKTDEFIVPAVIETKGVPVTTIKNGDSVIFFNFRPDRARQLTRAINDNTFDGFKRDRLNLEFVTMTDYDATIENVDAAFQNEYYKNTLGEYVSNMGKNQLRIAETEKYAHVTFFFNGGVEVPNRNEDRVLIPSPKVATYDLKPEMSAREVTAQLLDRLDMDKYDMIILNFANPDMVGHTGVFEAAKAAIEAVDECLGKIVNKVLEKDGTVFITADHGNSEQMIDYSTQKPMTAHTTNKVPFVYISKNTNPLRKDGILADIAPTMLEIMGLEKPEEMTGKSLILK</sequence>
<evidence type="ECO:0000259" key="11">
    <source>
        <dbReference type="Pfam" id="PF06415"/>
    </source>
</evidence>
<dbReference type="HAMAP" id="MF_01038">
    <property type="entry name" value="GpmI"/>
    <property type="match status" value="1"/>
</dbReference>
<dbReference type="Gene3D" id="3.40.1450.10">
    <property type="entry name" value="BPG-independent phosphoglycerate mutase, domain B"/>
    <property type="match status" value="1"/>
</dbReference>
<feature type="binding site" evidence="8">
    <location>
        <position position="460"/>
    </location>
    <ligand>
        <name>Mn(2+)</name>
        <dbReference type="ChEBI" id="CHEBI:29035"/>
        <label>1</label>
    </ligand>
</feature>
<evidence type="ECO:0000256" key="2">
    <source>
        <dbReference type="ARBA" id="ARBA00004798"/>
    </source>
</evidence>
<proteinExistence type="inferred from homology"/>
<dbReference type="PANTHER" id="PTHR31637">
    <property type="entry name" value="2,3-BISPHOSPHOGLYCERATE-INDEPENDENT PHOSPHOGLYCERATE MUTASE"/>
    <property type="match status" value="1"/>
</dbReference>
<dbReference type="Pfam" id="PF06415">
    <property type="entry name" value="iPGM_N"/>
    <property type="match status" value="1"/>
</dbReference>
<dbReference type="SUPFAM" id="SSF64158">
    <property type="entry name" value="2,3-Bisphosphoglycerate-independent phosphoglycerate mutase, substrate-binding domain"/>
    <property type="match status" value="1"/>
</dbReference>
<feature type="binding site" evidence="8">
    <location>
        <position position="123"/>
    </location>
    <ligand>
        <name>substrate</name>
    </ligand>
</feature>
<feature type="binding site" evidence="8">
    <location>
        <position position="404"/>
    </location>
    <ligand>
        <name>Mn(2+)</name>
        <dbReference type="ChEBI" id="CHEBI:29035"/>
        <label>1</label>
    </ligand>
</feature>
<feature type="binding site" evidence="8">
    <location>
        <position position="62"/>
    </location>
    <ligand>
        <name>Mn(2+)</name>
        <dbReference type="ChEBI" id="CHEBI:29035"/>
        <label>2</label>
    </ligand>
</feature>
<evidence type="ECO:0000256" key="1">
    <source>
        <dbReference type="ARBA" id="ARBA00000370"/>
    </source>
</evidence>
<dbReference type="InterPro" id="IPR005995">
    <property type="entry name" value="Pgm_bpd_ind"/>
</dbReference>
<protein>
    <recommendedName>
        <fullName evidence="8 9">2,3-bisphosphoglycerate-independent phosphoglycerate mutase</fullName>
        <shortName evidence="8">BPG-independent PGAM</shortName>
        <shortName evidence="8">Phosphoglyceromutase</shortName>
        <shortName evidence="8">iPGM</shortName>
        <ecNumber evidence="8 9">5.4.2.12</ecNumber>
    </recommendedName>
</protein>
<comment type="cofactor">
    <cofactor evidence="8">
        <name>Mn(2+)</name>
        <dbReference type="ChEBI" id="CHEBI:29035"/>
    </cofactor>
    <text evidence="8">Binds 2 manganese ions per subunit.</text>
</comment>
<dbReference type="InterPro" id="IPR011258">
    <property type="entry name" value="BPG-indep_PGM_N"/>
</dbReference>
<name>A0ABS8NBE1_9CLOT</name>
<dbReference type="PANTHER" id="PTHR31637:SF0">
    <property type="entry name" value="2,3-BISPHOSPHOGLYCERATE-INDEPENDENT PHOSPHOGLYCERATE MUTASE"/>
    <property type="match status" value="1"/>
</dbReference>
<gene>
    <name evidence="8 12" type="primary">gpmI</name>
    <name evidence="12" type="ORF">LN736_16170</name>
</gene>
<evidence type="ECO:0000256" key="7">
    <source>
        <dbReference type="ARBA" id="ARBA00023235"/>
    </source>
</evidence>
<comment type="similarity">
    <text evidence="3 8">Belongs to the BPG-independent phosphoglycerate mutase family.</text>
</comment>
<comment type="subunit">
    <text evidence="8">Monomer.</text>
</comment>
<evidence type="ECO:0000256" key="9">
    <source>
        <dbReference type="NCBIfam" id="TIGR01307"/>
    </source>
</evidence>
<dbReference type="EC" id="5.4.2.12" evidence="8 9"/>
<keyword evidence="6 8" id="KW-0464">Manganese</keyword>
<feature type="binding site" evidence="8">
    <location>
        <position position="442"/>
    </location>
    <ligand>
        <name>Mn(2+)</name>
        <dbReference type="ChEBI" id="CHEBI:29035"/>
        <label>2</label>
    </ligand>
</feature>
<dbReference type="InterPro" id="IPR006124">
    <property type="entry name" value="Metalloenzyme"/>
</dbReference>
<feature type="binding site" evidence="8">
    <location>
        <position position="400"/>
    </location>
    <ligand>
        <name>Mn(2+)</name>
        <dbReference type="ChEBI" id="CHEBI:29035"/>
        <label>1</label>
    </ligand>
</feature>
<evidence type="ECO:0000313" key="12">
    <source>
        <dbReference type="EMBL" id="MCC9296390.1"/>
    </source>
</evidence>
<reference evidence="12" key="1">
    <citation type="submission" date="2021-11" db="EMBL/GenBank/DDBJ databases">
        <authorList>
            <person name="Qingchun L."/>
            <person name="Dong Z."/>
            <person name="Zongwei Q."/>
            <person name="Jia Z."/>
            <person name="Duotao L."/>
        </authorList>
    </citation>
    <scope>NUCLEOTIDE SEQUENCE</scope>
    <source>
        <strain evidence="12">WLY-B-L2</strain>
    </source>
</reference>
<feature type="binding site" evidence="8">
    <location>
        <position position="12"/>
    </location>
    <ligand>
        <name>Mn(2+)</name>
        <dbReference type="ChEBI" id="CHEBI:29035"/>
        <label>2</label>
    </ligand>
</feature>
<comment type="function">
    <text evidence="8">Catalyzes the interconversion of 2-phosphoglycerate and 3-phosphoglycerate.</text>
</comment>
<feature type="binding site" evidence="8">
    <location>
        <position position="191"/>
    </location>
    <ligand>
        <name>substrate</name>
    </ligand>
</feature>
<dbReference type="PIRSF" id="PIRSF001492">
    <property type="entry name" value="IPGAM"/>
    <property type="match status" value="1"/>
</dbReference>
<feature type="domain" description="Metalloenzyme" evidence="10">
    <location>
        <begin position="5"/>
        <end position="498"/>
    </location>
</feature>
<keyword evidence="7 8" id="KW-0413">Isomerase</keyword>
<evidence type="ECO:0000256" key="6">
    <source>
        <dbReference type="ARBA" id="ARBA00023211"/>
    </source>
</evidence>
<dbReference type="RefSeq" id="WP_150356226.1">
    <property type="nucleotide sequence ID" value="NZ_JAJJPB010000030.1"/>
</dbReference>
<dbReference type="Proteomes" id="UP001165422">
    <property type="component" value="Unassembled WGS sequence"/>
</dbReference>
<comment type="catalytic activity">
    <reaction evidence="1 8">
        <text>(2R)-2-phosphoglycerate = (2R)-3-phosphoglycerate</text>
        <dbReference type="Rhea" id="RHEA:15901"/>
        <dbReference type="ChEBI" id="CHEBI:58272"/>
        <dbReference type="ChEBI" id="CHEBI:58289"/>
        <dbReference type="EC" id="5.4.2.12"/>
    </reaction>
</comment>
<accession>A0ABS8NBE1</accession>
<dbReference type="Pfam" id="PF01676">
    <property type="entry name" value="Metalloenzyme"/>
    <property type="match status" value="1"/>
</dbReference>
<dbReference type="InterPro" id="IPR017850">
    <property type="entry name" value="Alkaline_phosphatase_core_sf"/>
</dbReference>
<comment type="caution">
    <text evidence="12">The sequence shown here is derived from an EMBL/GenBank/DDBJ whole genome shotgun (WGS) entry which is preliminary data.</text>
</comment>
<evidence type="ECO:0000256" key="8">
    <source>
        <dbReference type="HAMAP-Rule" id="MF_01038"/>
    </source>
</evidence>
<dbReference type="SUPFAM" id="SSF53649">
    <property type="entry name" value="Alkaline phosphatase-like"/>
    <property type="match status" value="1"/>
</dbReference>
<evidence type="ECO:0000259" key="10">
    <source>
        <dbReference type="Pfam" id="PF01676"/>
    </source>
</evidence>
<evidence type="ECO:0000313" key="13">
    <source>
        <dbReference type="Proteomes" id="UP001165422"/>
    </source>
</evidence>
<dbReference type="CDD" id="cd16010">
    <property type="entry name" value="iPGM"/>
    <property type="match status" value="1"/>
</dbReference>
<feature type="binding site" evidence="8">
    <location>
        <position position="441"/>
    </location>
    <ligand>
        <name>Mn(2+)</name>
        <dbReference type="ChEBI" id="CHEBI:29035"/>
        <label>2</label>
    </ligand>
</feature>
<keyword evidence="5 8" id="KW-0324">Glycolysis</keyword>
<dbReference type="Gene3D" id="3.40.720.10">
    <property type="entry name" value="Alkaline Phosphatase, subunit A"/>
    <property type="match status" value="1"/>
</dbReference>
<keyword evidence="13" id="KW-1185">Reference proteome</keyword>
<feature type="domain" description="BPG-independent PGAM N-terminal" evidence="11">
    <location>
        <begin position="82"/>
        <end position="295"/>
    </location>
</feature>
<dbReference type="EMBL" id="JAJJPB010000030">
    <property type="protein sequence ID" value="MCC9296390.1"/>
    <property type="molecule type" value="Genomic_DNA"/>
</dbReference>
<organism evidence="12 13">
    <name type="scientific">Clostridium aromativorans</name>
    <dbReference type="NCBI Taxonomy" id="2836848"/>
    <lineage>
        <taxon>Bacteria</taxon>
        <taxon>Bacillati</taxon>
        <taxon>Bacillota</taxon>
        <taxon>Clostridia</taxon>
        <taxon>Eubacteriales</taxon>
        <taxon>Clostridiaceae</taxon>
        <taxon>Clostridium</taxon>
    </lineage>
</organism>
<dbReference type="InterPro" id="IPR036646">
    <property type="entry name" value="PGAM_B_sf"/>
</dbReference>
<feature type="binding site" evidence="8">
    <location>
        <begin position="153"/>
        <end position="154"/>
    </location>
    <ligand>
        <name>substrate</name>
    </ligand>
</feature>
<dbReference type="NCBIfam" id="TIGR01307">
    <property type="entry name" value="pgm_bpd_ind"/>
    <property type="match status" value="1"/>
</dbReference>
<evidence type="ECO:0000256" key="5">
    <source>
        <dbReference type="ARBA" id="ARBA00023152"/>
    </source>
</evidence>
<feature type="binding site" evidence="8">
    <location>
        <position position="333"/>
    </location>
    <ligand>
        <name>substrate</name>
    </ligand>
</feature>
<feature type="binding site" evidence="8">
    <location>
        <begin position="260"/>
        <end position="263"/>
    </location>
    <ligand>
        <name>substrate</name>
    </ligand>
</feature>
<evidence type="ECO:0000256" key="3">
    <source>
        <dbReference type="ARBA" id="ARBA00008819"/>
    </source>
</evidence>
<keyword evidence="4 8" id="KW-0479">Metal-binding</keyword>
<feature type="active site" description="Phosphoserine intermediate" evidence="8">
    <location>
        <position position="62"/>
    </location>
</feature>
<dbReference type="GO" id="GO:0004619">
    <property type="term" value="F:phosphoglycerate mutase activity"/>
    <property type="evidence" value="ECO:0007669"/>
    <property type="project" value="UniProtKB-EC"/>
</dbReference>